<dbReference type="InterPro" id="IPR034457">
    <property type="entry name" value="Organic_radical-activating"/>
</dbReference>
<dbReference type="PANTHER" id="PTHR30352:SF4">
    <property type="entry name" value="PYRUVATE FORMATE-LYASE 2-ACTIVATING ENZYME"/>
    <property type="match status" value="1"/>
</dbReference>
<dbReference type="PROSITE" id="PS01087">
    <property type="entry name" value="RADICAL_ACTIVATING"/>
    <property type="match status" value="1"/>
</dbReference>
<protein>
    <submittedName>
        <fullName evidence="11">Glycyl radical-activating protein</fullName>
    </submittedName>
</protein>
<dbReference type="CDD" id="cd01335">
    <property type="entry name" value="Radical_SAM"/>
    <property type="match status" value="1"/>
</dbReference>
<dbReference type="Gene3D" id="3.20.20.70">
    <property type="entry name" value="Aldolase class I"/>
    <property type="match status" value="1"/>
</dbReference>
<feature type="domain" description="Radical SAM core" evidence="10">
    <location>
        <begin position="24"/>
        <end position="309"/>
    </location>
</feature>
<dbReference type="PANTHER" id="PTHR30352">
    <property type="entry name" value="PYRUVATE FORMATE-LYASE-ACTIVATING ENZYME"/>
    <property type="match status" value="1"/>
</dbReference>
<dbReference type="InterPro" id="IPR001989">
    <property type="entry name" value="Radical_activat_CS"/>
</dbReference>
<dbReference type="Pfam" id="PF00037">
    <property type="entry name" value="Fer4"/>
    <property type="match status" value="1"/>
</dbReference>
<evidence type="ECO:0000256" key="3">
    <source>
        <dbReference type="ARBA" id="ARBA00022485"/>
    </source>
</evidence>
<dbReference type="PROSITE" id="PS51379">
    <property type="entry name" value="4FE4S_FER_2"/>
    <property type="match status" value="2"/>
</dbReference>
<dbReference type="Pfam" id="PF13353">
    <property type="entry name" value="Fer4_12"/>
    <property type="match status" value="1"/>
</dbReference>
<keyword evidence="8" id="KW-0411">Iron-sulfur</keyword>
<proteinExistence type="inferred from homology"/>
<keyword evidence="5" id="KW-0479">Metal-binding</keyword>
<dbReference type="Pfam" id="PF04055">
    <property type="entry name" value="Radical_SAM"/>
    <property type="match status" value="1"/>
</dbReference>
<dbReference type="NCBIfam" id="TIGR02494">
    <property type="entry name" value="PFLE_PFLC"/>
    <property type="match status" value="1"/>
</dbReference>
<dbReference type="InterPro" id="IPR017896">
    <property type="entry name" value="4Fe4S_Fe-S-bd"/>
</dbReference>
<dbReference type="InterPro" id="IPR013785">
    <property type="entry name" value="Aldolase_TIM"/>
</dbReference>
<dbReference type="GO" id="GO:0016491">
    <property type="term" value="F:oxidoreductase activity"/>
    <property type="evidence" value="ECO:0007669"/>
    <property type="project" value="UniProtKB-KW"/>
</dbReference>
<gene>
    <name evidence="11" type="ORF">SCFA_170021</name>
</gene>
<dbReference type="Gene3D" id="3.30.70.20">
    <property type="match status" value="1"/>
</dbReference>
<dbReference type="SFLD" id="SFLDG01118">
    <property type="entry name" value="activating_enzymes__group_2"/>
    <property type="match status" value="1"/>
</dbReference>
<dbReference type="InterPro" id="IPR040074">
    <property type="entry name" value="BssD/PflA/YjjW"/>
</dbReference>
<keyword evidence="7" id="KW-0408">Iron</keyword>
<feature type="domain" description="4Fe-4S ferredoxin-type" evidence="9">
    <location>
        <begin position="85"/>
        <end position="112"/>
    </location>
</feature>
<organism evidence="11">
    <name type="scientific">anaerobic digester metagenome</name>
    <dbReference type="NCBI Taxonomy" id="1263854"/>
    <lineage>
        <taxon>unclassified sequences</taxon>
        <taxon>metagenomes</taxon>
        <taxon>ecological metagenomes</taxon>
    </lineage>
</organism>
<evidence type="ECO:0000256" key="1">
    <source>
        <dbReference type="ARBA" id="ARBA00001966"/>
    </source>
</evidence>
<evidence type="ECO:0000256" key="7">
    <source>
        <dbReference type="ARBA" id="ARBA00023004"/>
    </source>
</evidence>
<dbReference type="SFLD" id="SFLDS00029">
    <property type="entry name" value="Radical_SAM"/>
    <property type="match status" value="1"/>
</dbReference>
<dbReference type="SFLD" id="SFLDG01066">
    <property type="entry name" value="organic_radical-activating_enz"/>
    <property type="match status" value="1"/>
</dbReference>
<name>A0A485LY74_9ZZZZ</name>
<evidence type="ECO:0000256" key="2">
    <source>
        <dbReference type="ARBA" id="ARBA00009777"/>
    </source>
</evidence>
<keyword evidence="4" id="KW-0949">S-adenosyl-L-methionine</keyword>
<dbReference type="InterPro" id="IPR017900">
    <property type="entry name" value="4Fe4S_Fe_S_CS"/>
</dbReference>
<comment type="cofactor">
    <cofactor evidence="1">
        <name>[4Fe-4S] cluster</name>
        <dbReference type="ChEBI" id="CHEBI:49883"/>
    </cofactor>
</comment>
<dbReference type="GO" id="GO:0046872">
    <property type="term" value="F:metal ion binding"/>
    <property type="evidence" value="ECO:0007669"/>
    <property type="project" value="UniProtKB-KW"/>
</dbReference>
<evidence type="ECO:0000313" key="11">
    <source>
        <dbReference type="EMBL" id="VFU13298.1"/>
    </source>
</evidence>
<evidence type="ECO:0000256" key="6">
    <source>
        <dbReference type="ARBA" id="ARBA00023002"/>
    </source>
</evidence>
<evidence type="ECO:0000256" key="4">
    <source>
        <dbReference type="ARBA" id="ARBA00022691"/>
    </source>
</evidence>
<sequence length="309" mass="34536">MNHNTSHTEHDKALIFEIKGNSLDDGPGIRTVVFFKGCPLSCLWCHNPESKKSLPEISFDPEKCVGCDSCLAVCPRRALDRTNPMLVDRTRCTVCMECTQVCPGTALSPVGRYLSIAEVMAEIEKDLPFYQTSGGGVTLSGGEPTLFMGFASQLLTMIKERGIHTLLETCGFFDYSRFMELLYPHLDAIYYDIKLFDPGEHKRFCGVSSETILENFAKLIAACARDNREILPRIPLVPGITATRENLGSIARFLKGLNVQKVALLPYNPLWLSKLPMLGQPRQTGLSEEWMTGPEIEECRRIFSDFSIV</sequence>
<evidence type="ECO:0000259" key="9">
    <source>
        <dbReference type="PROSITE" id="PS51379"/>
    </source>
</evidence>
<evidence type="ECO:0000256" key="5">
    <source>
        <dbReference type="ARBA" id="ARBA00022723"/>
    </source>
</evidence>
<accession>A0A485LY74</accession>
<keyword evidence="6" id="KW-0560">Oxidoreductase</keyword>
<dbReference type="PROSITE" id="PS51918">
    <property type="entry name" value="RADICAL_SAM"/>
    <property type="match status" value="1"/>
</dbReference>
<evidence type="ECO:0000256" key="8">
    <source>
        <dbReference type="ARBA" id="ARBA00023014"/>
    </source>
</evidence>
<dbReference type="SUPFAM" id="SSF54862">
    <property type="entry name" value="4Fe-4S ferredoxins"/>
    <property type="match status" value="1"/>
</dbReference>
<dbReference type="GO" id="GO:0051539">
    <property type="term" value="F:4 iron, 4 sulfur cluster binding"/>
    <property type="evidence" value="ECO:0007669"/>
    <property type="project" value="UniProtKB-KW"/>
</dbReference>
<dbReference type="PIRSF" id="PIRSF000371">
    <property type="entry name" value="PFL_act_enz"/>
    <property type="match status" value="1"/>
</dbReference>
<comment type="similarity">
    <text evidence="2">Belongs to the organic radical-activating enzymes family.</text>
</comment>
<dbReference type="EMBL" id="CAADRM010000078">
    <property type="protein sequence ID" value="VFU13298.1"/>
    <property type="molecule type" value="Genomic_DNA"/>
</dbReference>
<evidence type="ECO:0000259" key="10">
    <source>
        <dbReference type="PROSITE" id="PS51918"/>
    </source>
</evidence>
<dbReference type="InterPro" id="IPR012839">
    <property type="entry name" value="Organic_radical_activase"/>
</dbReference>
<keyword evidence="3" id="KW-0004">4Fe-4S</keyword>
<dbReference type="InterPro" id="IPR007197">
    <property type="entry name" value="rSAM"/>
</dbReference>
<dbReference type="AlphaFoldDB" id="A0A485LY74"/>
<feature type="domain" description="4Fe-4S ferredoxin-type" evidence="9">
    <location>
        <begin position="55"/>
        <end position="84"/>
    </location>
</feature>
<dbReference type="PROSITE" id="PS00198">
    <property type="entry name" value="4FE4S_FER_1"/>
    <property type="match status" value="2"/>
</dbReference>
<reference evidence="11" key="1">
    <citation type="submission" date="2019-03" db="EMBL/GenBank/DDBJ databases">
        <authorList>
            <person name="Hao L."/>
        </authorList>
    </citation>
    <scope>NUCLEOTIDE SEQUENCE</scope>
</reference>